<gene>
    <name evidence="1" type="ORF">Cni_G01784</name>
</gene>
<keyword evidence="1" id="KW-0547">Nucleotide-binding</keyword>
<keyword evidence="1" id="KW-0378">Hydrolase</keyword>
<dbReference type="EMBL" id="CP136890">
    <property type="protein sequence ID" value="WOK93091.1"/>
    <property type="molecule type" value="Genomic_DNA"/>
</dbReference>
<dbReference type="Proteomes" id="UP001327560">
    <property type="component" value="Chromosome 1"/>
</dbReference>
<sequence length="68" mass="7893">MERLINWRKVRLAKIRRAGRFGTKGLAITFVSSALDSNVLNQVEEGFEMDIKELPEKIDTSTYSKWTF</sequence>
<accession>A0AAQ3JNU7</accession>
<reference evidence="1 2" key="1">
    <citation type="submission" date="2023-10" db="EMBL/GenBank/DDBJ databases">
        <title>Chromosome-scale genome assembly provides insights into flower coloration mechanisms of Canna indica.</title>
        <authorList>
            <person name="Li C."/>
        </authorList>
    </citation>
    <scope>NUCLEOTIDE SEQUENCE [LARGE SCALE GENOMIC DNA]</scope>
    <source>
        <tissue evidence="1">Flower</tissue>
    </source>
</reference>
<dbReference type="InterPro" id="IPR027417">
    <property type="entry name" value="P-loop_NTPase"/>
</dbReference>
<dbReference type="GO" id="GO:0004386">
    <property type="term" value="F:helicase activity"/>
    <property type="evidence" value="ECO:0007669"/>
    <property type="project" value="UniProtKB-KW"/>
</dbReference>
<keyword evidence="1" id="KW-0347">Helicase</keyword>
<evidence type="ECO:0000313" key="2">
    <source>
        <dbReference type="Proteomes" id="UP001327560"/>
    </source>
</evidence>
<dbReference type="AlphaFoldDB" id="A0AAQ3JNU7"/>
<keyword evidence="1" id="KW-0067">ATP-binding</keyword>
<name>A0AAQ3JNU7_9LILI</name>
<proteinExistence type="predicted"/>
<evidence type="ECO:0000313" key="1">
    <source>
        <dbReference type="EMBL" id="WOK93091.1"/>
    </source>
</evidence>
<dbReference type="Gene3D" id="3.40.50.300">
    <property type="entry name" value="P-loop containing nucleotide triphosphate hydrolases"/>
    <property type="match status" value="1"/>
</dbReference>
<organism evidence="1 2">
    <name type="scientific">Canna indica</name>
    <name type="common">Indian-shot</name>
    <dbReference type="NCBI Taxonomy" id="4628"/>
    <lineage>
        <taxon>Eukaryota</taxon>
        <taxon>Viridiplantae</taxon>
        <taxon>Streptophyta</taxon>
        <taxon>Embryophyta</taxon>
        <taxon>Tracheophyta</taxon>
        <taxon>Spermatophyta</taxon>
        <taxon>Magnoliopsida</taxon>
        <taxon>Liliopsida</taxon>
        <taxon>Zingiberales</taxon>
        <taxon>Cannaceae</taxon>
        <taxon>Canna</taxon>
    </lineage>
</organism>
<protein>
    <submittedName>
        <fullName evidence="1">Spliceosome RNA helicase BAT1 isoform 1</fullName>
    </submittedName>
</protein>
<keyword evidence="2" id="KW-1185">Reference proteome</keyword>